<feature type="domain" description="Acyl-CoA dehydrogenase/oxidase C-terminal" evidence="7">
    <location>
        <begin position="230"/>
        <end position="379"/>
    </location>
</feature>
<dbReference type="SUPFAM" id="SSF47203">
    <property type="entry name" value="Acyl-CoA dehydrogenase C-terminal domain-like"/>
    <property type="match status" value="1"/>
</dbReference>
<organism evidence="10 11">
    <name type="scientific">Sulfobacillus benefaciens</name>
    <dbReference type="NCBI Taxonomy" id="453960"/>
    <lineage>
        <taxon>Bacteria</taxon>
        <taxon>Bacillati</taxon>
        <taxon>Bacillota</taxon>
        <taxon>Clostridia</taxon>
        <taxon>Eubacteriales</taxon>
        <taxon>Clostridiales Family XVII. Incertae Sedis</taxon>
        <taxon>Sulfobacillus</taxon>
    </lineage>
</organism>
<dbReference type="Gene3D" id="2.40.110.10">
    <property type="entry name" value="Butyryl-CoA Dehydrogenase, subunit A, domain 2"/>
    <property type="match status" value="1"/>
</dbReference>
<feature type="domain" description="Acyl-CoA dehydrogenase/oxidase N-terminal" evidence="9">
    <location>
        <begin position="7"/>
        <end position="118"/>
    </location>
</feature>
<name>A0A2T2XHV1_9FIRM</name>
<dbReference type="Gene3D" id="1.10.540.10">
    <property type="entry name" value="Acyl-CoA dehydrogenase/oxidase, N-terminal domain"/>
    <property type="match status" value="1"/>
</dbReference>
<keyword evidence="4 6" id="KW-0274">FAD</keyword>
<dbReference type="GO" id="GO:0050660">
    <property type="term" value="F:flavin adenine dinucleotide binding"/>
    <property type="evidence" value="ECO:0007669"/>
    <property type="project" value="InterPro"/>
</dbReference>
<evidence type="ECO:0000256" key="5">
    <source>
        <dbReference type="ARBA" id="ARBA00023002"/>
    </source>
</evidence>
<dbReference type="GO" id="GO:0003995">
    <property type="term" value="F:acyl-CoA dehydrogenase activity"/>
    <property type="evidence" value="ECO:0007669"/>
    <property type="project" value="InterPro"/>
</dbReference>
<evidence type="ECO:0000256" key="4">
    <source>
        <dbReference type="ARBA" id="ARBA00022827"/>
    </source>
</evidence>
<keyword evidence="5 6" id="KW-0560">Oxidoreductase</keyword>
<dbReference type="Pfam" id="PF00441">
    <property type="entry name" value="Acyl-CoA_dh_1"/>
    <property type="match status" value="1"/>
</dbReference>
<dbReference type="PANTHER" id="PTHR43884:SF12">
    <property type="entry name" value="ISOVALERYL-COA DEHYDROGENASE, MITOCHONDRIAL-RELATED"/>
    <property type="match status" value="1"/>
</dbReference>
<dbReference type="InterPro" id="IPR013786">
    <property type="entry name" value="AcylCoA_DH/ox_N"/>
</dbReference>
<dbReference type="Gene3D" id="1.20.140.10">
    <property type="entry name" value="Butyryl-CoA Dehydrogenase, subunit A, domain 3"/>
    <property type="match status" value="1"/>
</dbReference>
<evidence type="ECO:0000256" key="3">
    <source>
        <dbReference type="ARBA" id="ARBA00022630"/>
    </source>
</evidence>
<dbReference type="PIRSF" id="PIRSF016578">
    <property type="entry name" value="HsaA"/>
    <property type="match status" value="1"/>
</dbReference>
<feature type="domain" description="Acyl-CoA oxidase/dehydrogenase middle" evidence="8">
    <location>
        <begin position="123"/>
        <end position="218"/>
    </location>
</feature>
<evidence type="ECO:0000256" key="2">
    <source>
        <dbReference type="ARBA" id="ARBA00009347"/>
    </source>
</evidence>
<dbReference type="EMBL" id="PXYW01000013">
    <property type="protein sequence ID" value="PSR34022.1"/>
    <property type="molecule type" value="Genomic_DNA"/>
</dbReference>
<dbReference type="SUPFAM" id="SSF56645">
    <property type="entry name" value="Acyl-CoA dehydrogenase NM domain-like"/>
    <property type="match status" value="1"/>
</dbReference>
<evidence type="ECO:0000259" key="7">
    <source>
        <dbReference type="Pfam" id="PF00441"/>
    </source>
</evidence>
<sequence length="387" mass="42557">MGLSVLTEEENTIRDAIHQLVRDTIAKTSAEFDRTQTFPRVNMELLGKQGYLGMIVDPQWGGGGATYLAQTLVVEAIAAADPATAVIYEVHNSLHIEGIWRYGTDVQKARYLPSLCQGTAIGAFAITEANAGSNAAALTTRAERHGDRYILNGRKMFITSAGEADRYLVFATVDPSLGERGITAFIVEKGSQGLSFGPPEDKMGIRASRTSELILDNVEVPVDQRLGEEGQGYAMALYLLDGGRIGIAAQSIGIMTTALERSLAYARQREQFGEPIGHYQGVQWRLADMATDLHAARMMTYEAARRREEGPSQRPLFAMAKLFASEKAVQHAADAIQIFGGYGYMREYGVERLLRDAKVTEIYEGTSEMMRLVIASRLLKNYDLDNI</sequence>
<dbReference type="Pfam" id="PF02771">
    <property type="entry name" value="Acyl-CoA_dh_N"/>
    <property type="match status" value="1"/>
</dbReference>
<proteinExistence type="inferred from homology"/>
<keyword evidence="3 6" id="KW-0285">Flavoprotein</keyword>
<dbReference type="PANTHER" id="PTHR43884">
    <property type="entry name" value="ACYL-COA DEHYDROGENASE"/>
    <property type="match status" value="1"/>
</dbReference>
<evidence type="ECO:0000256" key="6">
    <source>
        <dbReference type="RuleBase" id="RU362125"/>
    </source>
</evidence>
<accession>A0A2T2XHV1</accession>
<dbReference type="InterPro" id="IPR006091">
    <property type="entry name" value="Acyl-CoA_Oxase/DH_mid-dom"/>
</dbReference>
<protein>
    <submittedName>
        <fullName evidence="10">Acyl-CoA dehydrogenase</fullName>
    </submittedName>
</protein>
<gene>
    <name evidence="10" type="ORF">C7B46_07090</name>
</gene>
<dbReference type="FunFam" id="1.10.540.10:FF:000026">
    <property type="entry name" value="Acyl-CoA dehydrogenase medium chain"/>
    <property type="match status" value="1"/>
</dbReference>
<comment type="similarity">
    <text evidence="2 6">Belongs to the acyl-CoA dehydrogenase family.</text>
</comment>
<evidence type="ECO:0000259" key="9">
    <source>
        <dbReference type="Pfam" id="PF02771"/>
    </source>
</evidence>
<dbReference type="Proteomes" id="UP000242972">
    <property type="component" value="Unassembled WGS sequence"/>
</dbReference>
<dbReference type="PROSITE" id="PS00073">
    <property type="entry name" value="ACYL_COA_DH_2"/>
    <property type="match status" value="1"/>
</dbReference>
<comment type="caution">
    <text evidence="10">The sequence shown here is derived from an EMBL/GenBank/DDBJ whole genome shotgun (WGS) entry which is preliminary data.</text>
</comment>
<evidence type="ECO:0000313" key="11">
    <source>
        <dbReference type="Proteomes" id="UP000242972"/>
    </source>
</evidence>
<reference evidence="10 11" key="1">
    <citation type="journal article" date="2014" name="BMC Genomics">
        <title>Comparison of environmental and isolate Sulfobacillus genomes reveals diverse carbon, sulfur, nitrogen, and hydrogen metabolisms.</title>
        <authorList>
            <person name="Justice N.B."/>
            <person name="Norman A."/>
            <person name="Brown C.T."/>
            <person name="Singh A."/>
            <person name="Thomas B.C."/>
            <person name="Banfield J.F."/>
        </authorList>
    </citation>
    <scope>NUCLEOTIDE SEQUENCE [LARGE SCALE GENOMIC DNA]</scope>
    <source>
        <strain evidence="10">AMDSBA4</strain>
    </source>
</reference>
<dbReference type="AlphaFoldDB" id="A0A2T2XHV1"/>
<evidence type="ECO:0000256" key="1">
    <source>
        <dbReference type="ARBA" id="ARBA00001974"/>
    </source>
</evidence>
<dbReference type="InterPro" id="IPR006089">
    <property type="entry name" value="Acyl-CoA_DH_CS"/>
</dbReference>
<dbReference type="FunFam" id="2.40.110.10:FF:000001">
    <property type="entry name" value="Acyl-CoA dehydrogenase, mitochondrial"/>
    <property type="match status" value="1"/>
</dbReference>
<evidence type="ECO:0000313" key="10">
    <source>
        <dbReference type="EMBL" id="PSR34022.1"/>
    </source>
</evidence>
<dbReference type="InterPro" id="IPR046373">
    <property type="entry name" value="Acyl-CoA_Oxase/DH_mid-dom_sf"/>
</dbReference>
<dbReference type="InterPro" id="IPR036250">
    <property type="entry name" value="AcylCo_DH-like_C"/>
</dbReference>
<dbReference type="InterPro" id="IPR037069">
    <property type="entry name" value="AcylCoA_DH/ox_N_sf"/>
</dbReference>
<comment type="cofactor">
    <cofactor evidence="1 6">
        <name>FAD</name>
        <dbReference type="ChEBI" id="CHEBI:57692"/>
    </cofactor>
</comment>
<dbReference type="FunFam" id="1.20.140.10:FF:000004">
    <property type="entry name" value="Acyl-CoA dehydrogenase FadE25"/>
    <property type="match status" value="1"/>
</dbReference>
<evidence type="ECO:0000259" key="8">
    <source>
        <dbReference type="Pfam" id="PF02770"/>
    </source>
</evidence>
<dbReference type="Pfam" id="PF02770">
    <property type="entry name" value="Acyl-CoA_dh_M"/>
    <property type="match status" value="1"/>
</dbReference>
<dbReference type="InterPro" id="IPR009100">
    <property type="entry name" value="AcylCoA_DH/oxidase_NM_dom_sf"/>
</dbReference>
<dbReference type="InterPro" id="IPR009075">
    <property type="entry name" value="AcylCo_DH/oxidase_C"/>
</dbReference>